<keyword evidence="4" id="KW-1185">Reference proteome</keyword>
<feature type="modified residue" description="4-aspartylphosphate" evidence="1">
    <location>
        <position position="76"/>
    </location>
</feature>
<dbReference type="InterPro" id="IPR001789">
    <property type="entry name" value="Sig_transdc_resp-reg_receiver"/>
</dbReference>
<dbReference type="CDD" id="cd17546">
    <property type="entry name" value="REC_hyHK_CKI1_RcsC-like"/>
    <property type="match status" value="1"/>
</dbReference>
<dbReference type="Gene3D" id="3.40.50.2300">
    <property type="match status" value="1"/>
</dbReference>
<dbReference type="PANTHER" id="PTHR43228:SF12">
    <property type="entry name" value="TWO-COMPONENT RESPONSE REGULATOR 24"/>
    <property type="match status" value="1"/>
</dbReference>
<comment type="caution">
    <text evidence="3">The sequence shown here is derived from an EMBL/GenBank/DDBJ whole genome shotgun (WGS) entry which is preliminary data.</text>
</comment>
<sequence length="145" mass="16171">MGGSMKAPEKEILGTKMNHRHRPKITALVVDDNMVVRAIHHRLLQDLGIENQVAVNGKEAVDVHSSGQYFDLILMDMDMPVMNGIEATRKLRAMGIRSTIAGVSSRSLEREKQEFMEAGLDDYHEKPLTADKIVSILHKISNHSG</sequence>
<dbReference type="Proteomes" id="UP001428341">
    <property type="component" value="Unassembled WGS sequence"/>
</dbReference>
<evidence type="ECO:0000256" key="1">
    <source>
        <dbReference type="PROSITE-ProRule" id="PRU00169"/>
    </source>
</evidence>
<dbReference type="AlphaFoldDB" id="A0AAP0QKI8"/>
<evidence type="ECO:0000313" key="4">
    <source>
        <dbReference type="Proteomes" id="UP001428341"/>
    </source>
</evidence>
<dbReference type="EMBL" id="JBCGBO010000005">
    <property type="protein sequence ID" value="KAK9201393.1"/>
    <property type="molecule type" value="Genomic_DNA"/>
</dbReference>
<dbReference type="PROSITE" id="PS50110">
    <property type="entry name" value="RESPONSE_REGULATORY"/>
    <property type="match status" value="1"/>
</dbReference>
<dbReference type="Pfam" id="PF00072">
    <property type="entry name" value="Response_reg"/>
    <property type="match status" value="1"/>
</dbReference>
<dbReference type="SMART" id="SM00448">
    <property type="entry name" value="REC"/>
    <property type="match status" value="1"/>
</dbReference>
<accession>A0AAP0QKI8</accession>
<dbReference type="InterPro" id="IPR052048">
    <property type="entry name" value="ST_Response_Regulator"/>
</dbReference>
<dbReference type="PANTHER" id="PTHR43228">
    <property type="entry name" value="TWO-COMPONENT RESPONSE REGULATOR"/>
    <property type="match status" value="1"/>
</dbReference>
<dbReference type="InterPro" id="IPR011006">
    <property type="entry name" value="CheY-like_superfamily"/>
</dbReference>
<feature type="domain" description="Response regulatory" evidence="2">
    <location>
        <begin position="26"/>
        <end position="141"/>
    </location>
</feature>
<evidence type="ECO:0000313" key="3">
    <source>
        <dbReference type="EMBL" id="KAK9201393.1"/>
    </source>
</evidence>
<dbReference type="SUPFAM" id="SSF52172">
    <property type="entry name" value="CheY-like"/>
    <property type="match status" value="1"/>
</dbReference>
<gene>
    <name evidence="3" type="ORF">WN944_016595</name>
</gene>
<dbReference type="GO" id="GO:0000160">
    <property type="term" value="P:phosphorelay signal transduction system"/>
    <property type="evidence" value="ECO:0007669"/>
    <property type="project" value="InterPro"/>
</dbReference>
<reference evidence="3 4" key="1">
    <citation type="submission" date="2024-05" db="EMBL/GenBank/DDBJ databases">
        <title>Haplotype-resolved chromosome-level genome assembly of Huyou (Citrus changshanensis).</title>
        <authorList>
            <person name="Miao C."/>
            <person name="Chen W."/>
            <person name="Wu Y."/>
            <person name="Wang L."/>
            <person name="Zhao S."/>
            <person name="Grierson D."/>
            <person name="Xu C."/>
            <person name="Chen K."/>
        </authorList>
    </citation>
    <scope>NUCLEOTIDE SEQUENCE [LARGE SCALE GENOMIC DNA]</scope>
    <source>
        <strain evidence="3">01-14</strain>
        <tissue evidence="3">Leaf</tissue>
    </source>
</reference>
<proteinExistence type="predicted"/>
<protein>
    <recommendedName>
        <fullName evidence="2">Response regulatory domain-containing protein</fullName>
    </recommendedName>
</protein>
<evidence type="ECO:0000259" key="2">
    <source>
        <dbReference type="PROSITE" id="PS50110"/>
    </source>
</evidence>
<name>A0AAP0QKI8_9ROSI</name>
<organism evidence="3 4">
    <name type="scientific">Citrus x changshan-huyou</name>
    <dbReference type="NCBI Taxonomy" id="2935761"/>
    <lineage>
        <taxon>Eukaryota</taxon>
        <taxon>Viridiplantae</taxon>
        <taxon>Streptophyta</taxon>
        <taxon>Embryophyta</taxon>
        <taxon>Tracheophyta</taxon>
        <taxon>Spermatophyta</taxon>
        <taxon>Magnoliopsida</taxon>
        <taxon>eudicotyledons</taxon>
        <taxon>Gunneridae</taxon>
        <taxon>Pentapetalae</taxon>
        <taxon>rosids</taxon>
        <taxon>malvids</taxon>
        <taxon>Sapindales</taxon>
        <taxon>Rutaceae</taxon>
        <taxon>Aurantioideae</taxon>
        <taxon>Citrus</taxon>
    </lineage>
</organism>
<keyword evidence="1" id="KW-0597">Phosphoprotein</keyword>